<keyword evidence="6" id="KW-1185">Reference proteome</keyword>
<accession>A0A9X1CAG6</accession>
<evidence type="ECO:0000256" key="2">
    <source>
        <dbReference type="ARBA" id="ARBA00022801"/>
    </source>
</evidence>
<keyword evidence="2" id="KW-0378">Hydrolase</keyword>
<dbReference type="SUPFAM" id="SSF54060">
    <property type="entry name" value="His-Me finger endonucleases"/>
    <property type="match status" value="1"/>
</dbReference>
<protein>
    <submittedName>
        <fullName evidence="5">Endonuclease I</fullName>
    </submittedName>
</protein>
<reference evidence="5" key="1">
    <citation type="submission" date="2021-03" db="EMBL/GenBank/DDBJ databases">
        <title>Genomic Encyclopedia of Type Strains, Phase IV (KMG-IV): sequencing the most valuable type-strain genomes for metagenomic binning, comparative biology and taxonomic classification.</title>
        <authorList>
            <person name="Goeker M."/>
        </authorList>
    </citation>
    <scope>NUCLEOTIDE SEQUENCE</scope>
    <source>
        <strain evidence="5">DSM 107338</strain>
    </source>
</reference>
<comment type="caution">
    <text evidence="5">The sequence shown here is derived from an EMBL/GenBank/DDBJ whole genome shotgun (WGS) entry which is preliminary data.</text>
</comment>
<evidence type="ECO:0000313" key="6">
    <source>
        <dbReference type="Proteomes" id="UP001138793"/>
    </source>
</evidence>
<evidence type="ECO:0000256" key="1">
    <source>
        <dbReference type="ARBA" id="ARBA00022722"/>
    </source>
</evidence>
<dbReference type="Proteomes" id="UP001138793">
    <property type="component" value="Unassembled WGS sequence"/>
</dbReference>
<dbReference type="PANTHER" id="PTHR33607:SF2">
    <property type="entry name" value="ENDONUCLEASE-1"/>
    <property type="match status" value="1"/>
</dbReference>
<feature type="region of interest" description="Disordered" evidence="3">
    <location>
        <begin position="257"/>
        <end position="303"/>
    </location>
</feature>
<dbReference type="Pfam" id="PF19886">
    <property type="entry name" value="DUF6359"/>
    <property type="match status" value="1"/>
</dbReference>
<dbReference type="Pfam" id="PF04231">
    <property type="entry name" value="Endonuclease_1"/>
    <property type="match status" value="1"/>
</dbReference>
<dbReference type="RefSeq" id="WP_149474119.1">
    <property type="nucleotide sequence ID" value="NZ_JAGGMB010000001.1"/>
</dbReference>
<name>A0A9X1CAG6_9BACI</name>
<dbReference type="EMBL" id="JAGGMB010000001">
    <property type="protein sequence ID" value="MBP2075851.1"/>
    <property type="molecule type" value="Genomic_DNA"/>
</dbReference>
<dbReference type="GO" id="GO:0016787">
    <property type="term" value="F:hydrolase activity"/>
    <property type="evidence" value="ECO:0007669"/>
    <property type="project" value="UniProtKB-KW"/>
</dbReference>
<feature type="domain" description="Endonuclease YhcR N-terminal" evidence="4">
    <location>
        <begin position="44"/>
        <end position="148"/>
    </location>
</feature>
<dbReference type="GO" id="GO:0004519">
    <property type="term" value="F:endonuclease activity"/>
    <property type="evidence" value="ECO:0007669"/>
    <property type="project" value="UniProtKB-KW"/>
</dbReference>
<sequence>MQSNQKRILIVAVLLLASVLLFIKPVTNTFVNASSGNGSDSSPYTVTRAVANQDNSTKTVEGYIVGQPVSTTSVITTNFPNNYAFALADSPAATNIEEMIYVQISSSFRTSFGLKSNPSLLGEKVKVTGTLTNYFAHAGIKNGTAFELQDDGAEPPETDPEPEAPDTDGYYDDANGKSGEELKSALHNIIDDHTEISYDNVWEALRETDEDPNNSNNVLLLYTGRSQGKNENGGNADDWNREHVWAKSHGDFGTSMGPGTDLHHLRPTDASVNSSRSNLDFDEGGTEHEEAAGNYYDSDSWEPRDSVKGDVARMLFYMDVRYEGDSDELDLELNNEVNNGSAPYHGKLSVLLEWHEEDPVDDFERRRNDIIYNDYQHNRNPFIDHPEWVAEIWE</sequence>
<feature type="compositionally biased region" description="Acidic residues" evidence="3">
    <location>
        <begin position="148"/>
        <end position="171"/>
    </location>
</feature>
<evidence type="ECO:0000259" key="4">
    <source>
        <dbReference type="Pfam" id="PF19886"/>
    </source>
</evidence>
<keyword evidence="5" id="KW-0255">Endonuclease</keyword>
<keyword evidence="1" id="KW-0540">Nuclease</keyword>
<dbReference type="InterPro" id="IPR045939">
    <property type="entry name" value="YhcR_N"/>
</dbReference>
<gene>
    <name evidence="5" type="ORF">J2Z64_000062</name>
</gene>
<feature type="region of interest" description="Disordered" evidence="3">
    <location>
        <begin position="147"/>
        <end position="178"/>
    </location>
</feature>
<dbReference type="InterPro" id="IPR044925">
    <property type="entry name" value="His-Me_finger_sf"/>
</dbReference>
<organism evidence="5 6">
    <name type="scientific">Oceanobacillus polygoni</name>
    <dbReference type="NCBI Taxonomy" id="1235259"/>
    <lineage>
        <taxon>Bacteria</taxon>
        <taxon>Bacillati</taxon>
        <taxon>Bacillota</taxon>
        <taxon>Bacilli</taxon>
        <taxon>Bacillales</taxon>
        <taxon>Bacillaceae</taxon>
        <taxon>Oceanobacillus</taxon>
    </lineage>
</organism>
<evidence type="ECO:0000256" key="3">
    <source>
        <dbReference type="SAM" id="MobiDB-lite"/>
    </source>
</evidence>
<dbReference type="OrthoDB" id="9801679at2"/>
<dbReference type="AlphaFoldDB" id="A0A9X1CAG6"/>
<evidence type="ECO:0000313" key="5">
    <source>
        <dbReference type="EMBL" id="MBP2075851.1"/>
    </source>
</evidence>
<proteinExistence type="predicted"/>
<dbReference type="InterPro" id="IPR007346">
    <property type="entry name" value="Endonuclease-I"/>
</dbReference>
<dbReference type="PANTHER" id="PTHR33607">
    <property type="entry name" value="ENDONUCLEASE-1"/>
    <property type="match status" value="1"/>
</dbReference>